<dbReference type="Pfam" id="PF02403">
    <property type="entry name" value="Seryl_tRNA_N"/>
    <property type="match status" value="1"/>
</dbReference>
<dbReference type="SUPFAM" id="SSF46589">
    <property type="entry name" value="tRNA-binding arm"/>
    <property type="match status" value="1"/>
</dbReference>
<protein>
    <recommendedName>
        <fullName evidence="11 14">Serine--tRNA ligase</fullName>
        <ecNumber evidence="4 14">6.1.1.11</ecNumber>
    </recommendedName>
</protein>
<feature type="binding site" evidence="15">
    <location>
        <position position="282"/>
    </location>
    <ligand>
        <name>L-serine</name>
        <dbReference type="ChEBI" id="CHEBI:33384"/>
    </ligand>
</feature>
<keyword evidence="5" id="KW-0963">Cytoplasm</keyword>
<dbReference type="Pfam" id="PF00587">
    <property type="entry name" value="tRNA-synt_2b"/>
    <property type="match status" value="1"/>
</dbReference>
<feature type="binding site" evidence="16">
    <location>
        <begin position="275"/>
        <end position="278"/>
    </location>
    <ligand>
        <name>ATP</name>
        <dbReference type="ChEBI" id="CHEBI:30616"/>
    </ligand>
</feature>
<keyword evidence="10" id="KW-0030">Aminoacyl-tRNA synthetase</keyword>
<comment type="subcellular location">
    <subcellularLocation>
        <location evidence="1">Cytoplasm</location>
    </subcellularLocation>
</comment>
<dbReference type="PRINTS" id="PR00981">
    <property type="entry name" value="TRNASYNTHSER"/>
</dbReference>
<comment type="pathway">
    <text evidence="2">Aminoacyl-tRNA biosynthesis; selenocysteinyl-tRNA(Sec) biosynthesis; L-seryl-tRNA(Sec) from L-serine and tRNA(Sec): step 1/1.</text>
</comment>
<dbReference type="InterPro" id="IPR015866">
    <property type="entry name" value="Ser-tRNA-synth_1_N"/>
</dbReference>
<comment type="catalytic activity">
    <reaction evidence="12">
        <text>tRNA(Sec) + L-serine + ATP = L-seryl-tRNA(Sec) + AMP + diphosphate + H(+)</text>
        <dbReference type="Rhea" id="RHEA:42580"/>
        <dbReference type="Rhea" id="RHEA-COMP:9742"/>
        <dbReference type="Rhea" id="RHEA-COMP:10128"/>
        <dbReference type="ChEBI" id="CHEBI:15378"/>
        <dbReference type="ChEBI" id="CHEBI:30616"/>
        <dbReference type="ChEBI" id="CHEBI:33019"/>
        <dbReference type="ChEBI" id="CHEBI:33384"/>
        <dbReference type="ChEBI" id="CHEBI:78442"/>
        <dbReference type="ChEBI" id="CHEBI:78533"/>
        <dbReference type="ChEBI" id="CHEBI:456215"/>
        <dbReference type="EC" id="6.1.1.11"/>
    </reaction>
</comment>
<evidence type="ECO:0000256" key="2">
    <source>
        <dbReference type="ARBA" id="ARBA00005045"/>
    </source>
</evidence>
<evidence type="ECO:0000256" key="3">
    <source>
        <dbReference type="ARBA" id="ARBA00010728"/>
    </source>
</evidence>
<feature type="site" description="Important for serine binding" evidence="15">
    <location>
        <position position="383"/>
    </location>
</feature>
<dbReference type="GO" id="GO:0005737">
    <property type="term" value="C:cytoplasm"/>
    <property type="evidence" value="ECO:0007669"/>
    <property type="project" value="UniProtKB-SubCell"/>
</dbReference>
<dbReference type="GO" id="GO:0006434">
    <property type="term" value="P:seryl-tRNA aminoacylation"/>
    <property type="evidence" value="ECO:0007669"/>
    <property type="project" value="UniProtKB-UniRule"/>
</dbReference>
<dbReference type="Proteomes" id="UP000316921">
    <property type="component" value="Chromosome"/>
</dbReference>
<dbReference type="PANTHER" id="PTHR43697">
    <property type="entry name" value="SERYL-TRNA SYNTHETASE"/>
    <property type="match status" value="1"/>
</dbReference>
<dbReference type="InterPro" id="IPR006195">
    <property type="entry name" value="aa-tRNA-synth_II"/>
</dbReference>
<evidence type="ECO:0000256" key="9">
    <source>
        <dbReference type="ARBA" id="ARBA00022917"/>
    </source>
</evidence>
<dbReference type="GO" id="GO:0005524">
    <property type="term" value="F:ATP binding"/>
    <property type="evidence" value="ECO:0007669"/>
    <property type="project" value="UniProtKB-KW"/>
</dbReference>
<evidence type="ECO:0000256" key="14">
    <source>
        <dbReference type="NCBIfam" id="TIGR00414"/>
    </source>
</evidence>
<evidence type="ECO:0000313" key="20">
    <source>
        <dbReference type="Proteomes" id="UP000316921"/>
    </source>
</evidence>
<dbReference type="InterPro" id="IPR010978">
    <property type="entry name" value="tRNA-bd_arm"/>
</dbReference>
<feature type="binding site" evidence="16">
    <location>
        <begin position="259"/>
        <end position="261"/>
    </location>
    <ligand>
        <name>ATP</name>
        <dbReference type="ChEBI" id="CHEBI:30616"/>
    </ligand>
</feature>
<evidence type="ECO:0000256" key="11">
    <source>
        <dbReference type="ARBA" id="ARBA00039158"/>
    </source>
</evidence>
<dbReference type="PANTHER" id="PTHR43697:SF1">
    <property type="entry name" value="SERINE--TRNA LIGASE"/>
    <property type="match status" value="1"/>
</dbReference>
<keyword evidence="20" id="KW-1185">Reference proteome</keyword>
<evidence type="ECO:0000256" key="16">
    <source>
        <dbReference type="PIRSR" id="PIRSR001529-2"/>
    </source>
</evidence>
<dbReference type="CDD" id="cd00770">
    <property type="entry name" value="SerRS_core"/>
    <property type="match status" value="1"/>
</dbReference>
<dbReference type="SUPFAM" id="SSF55681">
    <property type="entry name" value="Class II aaRS and biotin synthetases"/>
    <property type="match status" value="1"/>
</dbReference>
<feature type="binding site" evidence="16">
    <location>
        <begin position="348"/>
        <end position="351"/>
    </location>
    <ligand>
        <name>ATP</name>
        <dbReference type="ChEBI" id="CHEBI:30616"/>
    </ligand>
</feature>
<dbReference type="Gene3D" id="3.30.930.10">
    <property type="entry name" value="Bira Bifunctional Protein, Domain 2"/>
    <property type="match status" value="1"/>
</dbReference>
<dbReference type="AlphaFoldDB" id="A0A518BJN0"/>
<feature type="domain" description="Aminoacyl-transfer RNA synthetases class-II family profile" evidence="18">
    <location>
        <begin position="136"/>
        <end position="408"/>
    </location>
</feature>
<dbReference type="EMBL" id="CP036287">
    <property type="protein sequence ID" value="QDU67189.1"/>
    <property type="molecule type" value="Genomic_DNA"/>
</dbReference>
<evidence type="ECO:0000259" key="18">
    <source>
        <dbReference type="PROSITE" id="PS50862"/>
    </source>
</evidence>
<dbReference type="Gene3D" id="1.10.287.40">
    <property type="entry name" value="Serine-tRNA synthetase, tRNA binding domain"/>
    <property type="match status" value="1"/>
</dbReference>
<evidence type="ECO:0000256" key="15">
    <source>
        <dbReference type="PIRSR" id="PIRSR001529-1"/>
    </source>
</evidence>
<keyword evidence="8 16" id="KW-0067">ATP-binding</keyword>
<sequence length="425" mass="47352">MLDLKFIRAEPDAVRAAAAKKRIPCDVDRILELDVEVRARGQRFDELRAEQKATGKAMGKASPQERERIIAQQTELKAELKVLEDEVAALKAELQGHLDRVPNIPADDVPDGVDDSDNVEIKRVGEPTSFAFEPRDHVTLAEGQGWLDTIAGARIAGSRNYILKGDLSLLEGAVMRFALEHMVERGFTPLSVPTLVRTEVMYGTGYFPGGEDQAYRCDERDDLCLVGTAEVPVTALHAEEILPLDQLPRRYVALSSCYRREAGAAGRDTRGLYRVHQFQKVEQVVIDIADAQRSIEHHQAILQNAEAVMIALGLPYRVVNVCGGDLGQPQVQKFDIETWMPSREGYGETHSASRFHDFQARRLMLRYRDGEGKVHFCHTLNNTVAASTRMLIALLENCQLADGRIAVPEPLRPYLRGRAVLGQPL</sequence>
<feature type="coiled-coil region" evidence="17">
    <location>
        <begin position="66"/>
        <end position="100"/>
    </location>
</feature>
<evidence type="ECO:0000256" key="13">
    <source>
        <dbReference type="ARBA" id="ARBA00048823"/>
    </source>
</evidence>
<evidence type="ECO:0000256" key="4">
    <source>
        <dbReference type="ARBA" id="ARBA00012840"/>
    </source>
</evidence>
<feature type="binding site" evidence="15">
    <location>
        <position position="228"/>
    </location>
    <ligand>
        <name>L-serine</name>
        <dbReference type="ChEBI" id="CHEBI:33384"/>
    </ligand>
</feature>
<evidence type="ECO:0000256" key="6">
    <source>
        <dbReference type="ARBA" id="ARBA00022598"/>
    </source>
</evidence>
<keyword evidence="6 19" id="KW-0436">Ligase</keyword>
<dbReference type="NCBIfam" id="TIGR00414">
    <property type="entry name" value="serS"/>
    <property type="match status" value="1"/>
</dbReference>
<proteinExistence type="inferred from homology"/>
<feature type="binding site" evidence="15">
    <location>
        <position position="381"/>
    </location>
    <ligand>
        <name>L-serine</name>
        <dbReference type="ChEBI" id="CHEBI:33384"/>
    </ligand>
</feature>
<dbReference type="EC" id="6.1.1.11" evidence="4 14"/>
<dbReference type="InterPro" id="IPR045864">
    <property type="entry name" value="aa-tRNA-synth_II/BPL/LPL"/>
</dbReference>
<reference evidence="19 20" key="1">
    <citation type="submission" date="2019-02" db="EMBL/GenBank/DDBJ databases">
        <title>Deep-cultivation of Planctomycetes and their phenomic and genomic characterization uncovers novel biology.</title>
        <authorList>
            <person name="Wiegand S."/>
            <person name="Jogler M."/>
            <person name="Boedeker C."/>
            <person name="Pinto D."/>
            <person name="Vollmers J."/>
            <person name="Rivas-Marin E."/>
            <person name="Kohn T."/>
            <person name="Peeters S.H."/>
            <person name="Heuer A."/>
            <person name="Rast P."/>
            <person name="Oberbeckmann S."/>
            <person name="Bunk B."/>
            <person name="Jeske O."/>
            <person name="Meyerdierks A."/>
            <person name="Storesund J.E."/>
            <person name="Kallscheuer N."/>
            <person name="Luecker S."/>
            <person name="Lage O.M."/>
            <person name="Pohl T."/>
            <person name="Merkel B.J."/>
            <person name="Hornburger P."/>
            <person name="Mueller R.-W."/>
            <person name="Bruemmer F."/>
            <person name="Labrenz M."/>
            <person name="Spormann A.M."/>
            <person name="Op den Camp H."/>
            <person name="Overmann J."/>
            <person name="Amann R."/>
            <person name="Jetten M.S.M."/>
            <person name="Mascher T."/>
            <person name="Medema M.H."/>
            <person name="Devos D.P."/>
            <person name="Kaster A.-K."/>
            <person name="Ovreas L."/>
            <person name="Rohde M."/>
            <person name="Galperin M.Y."/>
            <person name="Jogler C."/>
        </authorList>
    </citation>
    <scope>NUCLEOTIDE SEQUENCE [LARGE SCALE GENOMIC DNA]</scope>
    <source>
        <strain evidence="19 20">Pla133</strain>
    </source>
</reference>
<evidence type="ECO:0000256" key="10">
    <source>
        <dbReference type="ARBA" id="ARBA00023146"/>
    </source>
</evidence>
<gene>
    <name evidence="19" type="primary">serS</name>
    <name evidence="19" type="ORF">Pla133_22670</name>
</gene>
<dbReference type="RefSeq" id="WP_145065139.1">
    <property type="nucleotide sequence ID" value="NZ_CP036287.1"/>
</dbReference>
<evidence type="ECO:0000256" key="12">
    <source>
        <dbReference type="ARBA" id="ARBA00047929"/>
    </source>
</evidence>
<evidence type="ECO:0000256" key="8">
    <source>
        <dbReference type="ARBA" id="ARBA00022840"/>
    </source>
</evidence>
<dbReference type="InterPro" id="IPR033729">
    <property type="entry name" value="SerRS_core"/>
</dbReference>
<accession>A0A518BJN0</accession>
<comment type="similarity">
    <text evidence="3">Belongs to the class-II aminoacyl-tRNA synthetase family. Type-1 seryl-tRNA synthetase subfamily.</text>
</comment>
<keyword evidence="9" id="KW-0648">Protein biosynthesis</keyword>
<dbReference type="GO" id="GO:0004828">
    <property type="term" value="F:serine-tRNA ligase activity"/>
    <property type="evidence" value="ECO:0007669"/>
    <property type="project" value="UniProtKB-UniRule"/>
</dbReference>
<feature type="binding site" evidence="15">
    <location>
        <position position="259"/>
    </location>
    <ligand>
        <name>L-serine</name>
        <dbReference type="ChEBI" id="CHEBI:33384"/>
    </ligand>
</feature>
<evidence type="ECO:0000256" key="1">
    <source>
        <dbReference type="ARBA" id="ARBA00004496"/>
    </source>
</evidence>
<dbReference type="InterPro" id="IPR002314">
    <property type="entry name" value="aa-tRNA-synt_IIb"/>
</dbReference>
<organism evidence="19 20">
    <name type="scientific">Engelhardtia mirabilis</name>
    <dbReference type="NCBI Taxonomy" id="2528011"/>
    <lineage>
        <taxon>Bacteria</taxon>
        <taxon>Pseudomonadati</taxon>
        <taxon>Planctomycetota</taxon>
        <taxon>Planctomycetia</taxon>
        <taxon>Planctomycetia incertae sedis</taxon>
        <taxon>Engelhardtia</taxon>
    </lineage>
</organism>
<dbReference type="KEGG" id="pbap:Pla133_22670"/>
<keyword evidence="7" id="KW-0547">Nucleotide-binding</keyword>
<evidence type="ECO:0000256" key="5">
    <source>
        <dbReference type="ARBA" id="ARBA00022490"/>
    </source>
</evidence>
<dbReference type="PIRSF" id="PIRSF001529">
    <property type="entry name" value="Ser-tRNA-synth_IIa"/>
    <property type="match status" value="1"/>
</dbReference>
<evidence type="ECO:0000256" key="17">
    <source>
        <dbReference type="SAM" id="Coils"/>
    </source>
</evidence>
<dbReference type="InterPro" id="IPR042103">
    <property type="entry name" value="SerRS_1_N_sf"/>
</dbReference>
<dbReference type="PROSITE" id="PS50862">
    <property type="entry name" value="AA_TRNA_LIGASE_II"/>
    <property type="match status" value="1"/>
</dbReference>
<name>A0A518BJN0_9BACT</name>
<evidence type="ECO:0000313" key="19">
    <source>
        <dbReference type="EMBL" id="QDU67189.1"/>
    </source>
</evidence>
<evidence type="ECO:0000256" key="7">
    <source>
        <dbReference type="ARBA" id="ARBA00022741"/>
    </source>
</evidence>
<dbReference type="InterPro" id="IPR002317">
    <property type="entry name" value="Ser-tRNA-ligase_type_1"/>
</dbReference>
<comment type="catalytic activity">
    <reaction evidence="13">
        <text>tRNA(Ser) + L-serine + ATP = L-seryl-tRNA(Ser) + AMP + diphosphate + H(+)</text>
        <dbReference type="Rhea" id="RHEA:12292"/>
        <dbReference type="Rhea" id="RHEA-COMP:9669"/>
        <dbReference type="Rhea" id="RHEA-COMP:9703"/>
        <dbReference type="ChEBI" id="CHEBI:15378"/>
        <dbReference type="ChEBI" id="CHEBI:30616"/>
        <dbReference type="ChEBI" id="CHEBI:33019"/>
        <dbReference type="ChEBI" id="CHEBI:33384"/>
        <dbReference type="ChEBI" id="CHEBI:78442"/>
        <dbReference type="ChEBI" id="CHEBI:78533"/>
        <dbReference type="ChEBI" id="CHEBI:456215"/>
        <dbReference type="EC" id="6.1.1.11"/>
    </reaction>
</comment>
<keyword evidence="17" id="KW-0175">Coiled coil</keyword>